<accession>A0A5J9SCY0</accession>
<dbReference type="Gramene" id="TVT96728">
    <property type="protein sequence ID" value="TVT96728"/>
    <property type="gene ID" value="EJB05_58059"/>
</dbReference>
<keyword evidence="2" id="KW-1185">Reference proteome</keyword>
<proteinExistence type="predicted"/>
<evidence type="ECO:0000313" key="1">
    <source>
        <dbReference type="EMBL" id="TVT96728.1"/>
    </source>
</evidence>
<evidence type="ECO:0000313" key="2">
    <source>
        <dbReference type="Proteomes" id="UP000324897"/>
    </source>
</evidence>
<gene>
    <name evidence="1" type="ORF">EJB05_58059</name>
</gene>
<name>A0A5J9SCY0_9POAL</name>
<organism evidence="1 2">
    <name type="scientific">Eragrostis curvula</name>
    <name type="common">weeping love grass</name>
    <dbReference type="NCBI Taxonomy" id="38414"/>
    <lineage>
        <taxon>Eukaryota</taxon>
        <taxon>Viridiplantae</taxon>
        <taxon>Streptophyta</taxon>
        <taxon>Embryophyta</taxon>
        <taxon>Tracheophyta</taxon>
        <taxon>Spermatophyta</taxon>
        <taxon>Magnoliopsida</taxon>
        <taxon>Liliopsida</taxon>
        <taxon>Poales</taxon>
        <taxon>Poaceae</taxon>
        <taxon>PACMAD clade</taxon>
        <taxon>Chloridoideae</taxon>
        <taxon>Eragrostideae</taxon>
        <taxon>Eragrostidinae</taxon>
        <taxon>Eragrostis</taxon>
    </lineage>
</organism>
<dbReference type="EMBL" id="RWGY01001134">
    <property type="protein sequence ID" value="TVT96728.1"/>
    <property type="molecule type" value="Genomic_DNA"/>
</dbReference>
<sequence>MVLRLSFVAWYDSGAGDWCMIDVKWPYRLALLSEGRIDDKGTACSACTMDAEHDVEGGDPIKMKIQTADIDSFLPEQNT</sequence>
<protein>
    <submittedName>
        <fullName evidence="1">Uncharacterized protein</fullName>
    </submittedName>
</protein>
<reference evidence="1 2" key="1">
    <citation type="journal article" date="2019" name="Sci. Rep.">
        <title>A high-quality genome of Eragrostis curvula grass provides insights into Poaceae evolution and supports new strategies to enhance forage quality.</title>
        <authorList>
            <person name="Carballo J."/>
            <person name="Santos B.A.C.M."/>
            <person name="Zappacosta D."/>
            <person name="Garbus I."/>
            <person name="Selva J.P."/>
            <person name="Gallo C.A."/>
            <person name="Diaz A."/>
            <person name="Albertini E."/>
            <person name="Caccamo M."/>
            <person name="Echenique V."/>
        </authorList>
    </citation>
    <scope>NUCLEOTIDE SEQUENCE [LARGE SCALE GENOMIC DNA]</scope>
    <source>
        <strain evidence="2">cv. Victoria</strain>
        <tissue evidence="1">Leaf</tissue>
    </source>
</reference>
<dbReference type="AlphaFoldDB" id="A0A5J9SCY0"/>
<feature type="non-terminal residue" evidence="1">
    <location>
        <position position="1"/>
    </location>
</feature>
<dbReference type="Proteomes" id="UP000324897">
    <property type="component" value="Unassembled WGS sequence"/>
</dbReference>
<comment type="caution">
    <text evidence="1">The sequence shown here is derived from an EMBL/GenBank/DDBJ whole genome shotgun (WGS) entry which is preliminary data.</text>
</comment>